<evidence type="ECO:0000313" key="6">
    <source>
        <dbReference type="EMBL" id="HIX59480.1"/>
    </source>
</evidence>
<dbReference type="InterPro" id="IPR050377">
    <property type="entry name" value="Radical_SAM_PqqE_MftC-like"/>
</dbReference>
<dbReference type="Pfam" id="PF04055">
    <property type="entry name" value="Radical_SAM"/>
    <property type="match status" value="1"/>
</dbReference>
<dbReference type="SFLD" id="SFLDG01067">
    <property type="entry name" value="SPASM/twitch_domain_containing"/>
    <property type="match status" value="1"/>
</dbReference>
<keyword evidence="3" id="KW-0408">Iron</keyword>
<dbReference type="PROSITE" id="PS51918">
    <property type="entry name" value="RADICAL_SAM"/>
    <property type="match status" value="1"/>
</dbReference>
<dbReference type="InterPro" id="IPR007197">
    <property type="entry name" value="rSAM"/>
</dbReference>
<dbReference type="SUPFAM" id="SSF102114">
    <property type="entry name" value="Radical SAM enzymes"/>
    <property type="match status" value="1"/>
</dbReference>
<dbReference type="SFLD" id="SFLDS00029">
    <property type="entry name" value="Radical_SAM"/>
    <property type="match status" value="1"/>
</dbReference>
<dbReference type="AlphaFoldDB" id="A0A9D1WHT4"/>
<evidence type="ECO:0000256" key="1">
    <source>
        <dbReference type="ARBA" id="ARBA00022691"/>
    </source>
</evidence>
<evidence type="ECO:0000256" key="3">
    <source>
        <dbReference type="ARBA" id="ARBA00023004"/>
    </source>
</evidence>
<dbReference type="EMBL" id="DXEX01000157">
    <property type="protein sequence ID" value="HIX59480.1"/>
    <property type="molecule type" value="Genomic_DNA"/>
</dbReference>
<dbReference type="GO" id="GO:0003824">
    <property type="term" value="F:catalytic activity"/>
    <property type="evidence" value="ECO:0007669"/>
    <property type="project" value="InterPro"/>
</dbReference>
<evidence type="ECO:0000256" key="2">
    <source>
        <dbReference type="ARBA" id="ARBA00022723"/>
    </source>
</evidence>
<dbReference type="PANTHER" id="PTHR11228">
    <property type="entry name" value="RADICAL SAM DOMAIN PROTEIN"/>
    <property type="match status" value="1"/>
</dbReference>
<gene>
    <name evidence="6" type="ORF">IAA45_07190</name>
</gene>
<dbReference type="InterPro" id="IPR013785">
    <property type="entry name" value="Aldolase_TIM"/>
</dbReference>
<dbReference type="GO" id="GO:0051536">
    <property type="term" value="F:iron-sulfur cluster binding"/>
    <property type="evidence" value="ECO:0007669"/>
    <property type="project" value="UniProtKB-KW"/>
</dbReference>
<sequence>MGTSYLAVGYECNHKCICCPLTTYDRLHKSFRYEEIEERIALIRPGEEREHVVLSGGEPMLHPDFLKIVALLAEKGYAITVLSNASLCKDPRLVRELKRVIPEHRFDIVTAVHSSTPALHDRITGVPGSLLETLEGLDHLVEEEIPVTIKHIFNRISLPSLLETFQYLEHHFPPRVGFQFCTMDYSGRAGKNVEELFVSMEEIRGPLEQLLDELEQHMVRNRKISLIEAPLCLTDPYYWKYYLPSSRGLHTYTAPNTEERPVCYHVESQCGPYYPPCQKCAVRQWCSGIWKSAYQYQQEGMLDPIKRVEEKKK</sequence>
<keyword evidence="1" id="KW-0949">S-adenosyl-L-methionine</keyword>
<dbReference type="GO" id="GO:0046872">
    <property type="term" value="F:metal ion binding"/>
    <property type="evidence" value="ECO:0007669"/>
    <property type="project" value="UniProtKB-KW"/>
</dbReference>
<proteinExistence type="predicted"/>
<feature type="domain" description="Radical SAM core" evidence="5">
    <location>
        <begin position="1"/>
        <end position="220"/>
    </location>
</feature>
<comment type="caution">
    <text evidence="6">The sequence shown here is derived from an EMBL/GenBank/DDBJ whole genome shotgun (WGS) entry which is preliminary data.</text>
</comment>
<dbReference type="PANTHER" id="PTHR11228:SF7">
    <property type="entry name" value="PQQA PEPTIDE CYCLASE"/>
    <property type="match status" value="1"/>
</dbReference>
<reference evidence="6" key="2">
    <citation type="submission" date="2021-04" db="EMBL/GenBank/DDBJ databases">
        <authorList>
            <person name="Gilroy R."/>
        </authorList>
    </citation>
    <scope>NUCLEOTIDE SEQUENCE</scope>
    <source>
        <strain evidence="6">ChiSjej1B19-8411</strain>
    </source>
</reference>
<organism evidence="6 7">
    <name type="scientific">Candidatus Blautia gallistercoris</name>
    <dbReference type="NCBI Taxonomy" id="2838490"/>
    <lineage>
        <taxon>Bacteria</taxon>
        <taxon>Bacillati</taxon>
        <taxon>Bacillota</taxon>
        <taxon>Clostridia</taxon>
        <taxon>Lachnospirales</taxon>
        <taxon>Lachnospiraceae</taxon>
        <taxon>Blautia</taxon>
    </lineage>
</organism>
<evidence type="ECO:0000256" key="4">
    <source>
        <dbReference type="ARBA" id="ARBA00023014"/>
    </source>
</evidence>
<reference evidence="6" key="1">
    <citation type="journal article" date="2021" name="PeerJ">
        <title>Extensive microbial diversity within the chicken gut microbiome revealed by metagenomics and culture.</title>
        <authorList>
            <person name="Gilroy R."/>
            <person name="Ravi A."/>
            <person name="Getino M."/>
            <person name="Pursley I."/>
            <person name="Horton D.L."/>
            <person name="Alikhan N.F."/>
            <person name="Baker D."/>
            <person name="Gharbi K."/>
            <person name="Hall N."/>
            <person name="Watson M."/>
            <person name="Adriaenssens E.M."/>
            <person name="Foster-Nyarko E."/>
            <person name="Jarju S."/>
            <person name="Secka A."/>
            <person name="Antonio M."/>
            <person name="Oren A."/>
            <person name="Chaudhuri R.R."/>
            <person name="La Ragione R."/>
            <person name="Hildebrand F."/>
            <person name="Pallen M.J."/>
        </authorList>
    </citation>
    <scope>NUCLEOTIDE SEQUENCE</scope>
    <source>
        <strain evidence="6">ChiSjej1B19-8411</strain>
    </source>
</reference>
<dbReference type="Proteomes" id="UP000886817">
    <property type="component" value="Unassembled WGS sequence"/>
</dbReference>
<accession>A0A9D1WHT4</accession>
<protein>
    <submittedName>
        <fullName evidence="6">Radical SAM protein</fullName>
    </submittedName>
</protein>
<dbReference type="CDD" id="cd01335">
    <property type="entry name" value="Radical_SAM"/>
    <property type="match status" value="1"/>
</dbReference>
<keyword evidence="2" id="KW-0479">Metal-binding</keyword>
<evidence type="ECO:0000313" key="7">
    <source>
        <dbReference type="Proteomes" id="UP000886817"/>
    </source>
</evidence>
<dbReference type="Gene3D" id="3.20.20.70">
    <property type="entry name" value="Aldolase class I"/>
    <property type="match status" value="1"/>
</dbReference>
<keyword evidence="4" id="KW-0411">Iron-sulfur</keyword>
<dbReference type="InterPro" id="IPR058240">
    <property type="entry name" value="rSAM_sf"/>
</dbReference>
<name>A0A9D1WHT4_9FIRM</name>
<evidence type="ECO:0000259" key="5">
    <source>
        <dbReference type="PROSITE" id="PS51918"/>
    </source>
</evidence>